<dbReference type="AlphaFoldDB" id="A0A0A9H417"/>
<reference evidence="1" key="2">
    <citation type="journal article" date="2015" name="Data Brief">
        <title>Shoot transcriptome of the giant reed, Arundo donax.</title>
        <authorList>
            <person name="Barrero R.A."/>
            <person name="Guerrero F.D."/>
            <person name="Moolhuijzen P."/>
            <person name="Goolsby J.A."/>
            <person name="Tidwell J."/>
            <person name="Bellgard S.E."/>
            <person name="Bellgard M.I."/>
        </authorList>
    </citation>
    <scope>NUCLEOTIDE SEQUENCE</scope>
    <source>
        <tissue evidence="1">Shoot tissue taken approximately 20 cm above the soil surface</tissue>
    </source>
</reference>
<reference evidence="1" key="1">
    <citation type="submission" date="2014-09" db="EMBL/GenBank/DDBJ databases">
        <authorList>
            <person name="Magalhaes I.L.F."/>
            <person name="Oliveira U."/>
            <person name="Santos F.R."/>
            <person name="Vidigal T.H.D.A."/>
            <person name="Brescovit A.D."/>
            <person name="Santos A.J."/>
        </authorList>
    </citation>
    <scope>NUCLEOTIDE SEQUENCE</scope>
    <source>
        <tissue evidence="1">Shoot tissue taken approximately 20 cm above the soil surface</tissue>
    </source>
</reference>
<protein>
    <submittedName>
        <fullName evidence="1">Uncharacterized protein</fullName>
    </submittedName>
</protein>
<proteinExistence type="predicted"/>
<name>A0A0A9H417_ARUDO</name>
<evidence type="ECO:0000313" key="1">
    <source>
        <dbReference type="EMBL" id="JAE31512.1"/>
    </source>
</evidence>
<organism evidence="1">
    <name type="scientific">Arundo donax</name>
    <name type="common">Giant reed</name>
    <name type="synonym">Donax arundinaceus</name>
    <dbReference type="NCBI Taxonomy" id="35708"/>
    <lineage>
        <taxon>Eukaryota</taxon>
        <taxon>Viridiplantae</taxon>
        <taxon>Streptophyta</taxon>
        <taxon>Embryophyta</taxon>
        <taxon>Tracheophyta</taxon>
        <taxon>Spermatophyta</taxon>
        <taxon>Magnoliopsida</taxon>
        <taxon>Liliopsida</taxon>
        <taxon>Poales</taxon>
        <taxon>Poaceae</taxon>
        <taxon>PACMAD clade</taxon>
        <taxon>Arundinoideae</taxon>
        <taxon>Arundineae</taxon>
        <taxon>Arundo</taxon>
    </lineage>
</organism>
<dbReference type="EMBL" id="GBRH01166384">
    <property type="protein sequence ID" value="JAE31512.1"/>
    <property type="molecule type" value="Transcribed_RNA"/>
</dbReference>
<accession>A0A0A9H417</accession>
<sequence>MSPDMRSMLVASCMHASLLIELCSLTNY</sequence>